<organism evidence="2 3">
    <name type="scientific">Tsukamurella sputi</name>
    <dbReference type="NCBI Taxonomy" id="2591848"/>
    <lineage>
        <taxon>Bacteria</taxon>
        <taxon>Bacillati</taxon>
        <taxon>Actinomycetota</taxon>
        <taxon>Actinomycetes</taxon>
        <taxon>Mycobacteriales</taxon>
        <taxon>Tsukamurellaceae</taxon>
        <taxon>Tsukamurella</taxon>
    </lineage>
</organism>
<accession>A0A5C5RKP5</accession>
<dbReference type="RefSeq" id="WP_146435344.1">
    <property type="nucleotide sequence ID" value="NZ_VIGV01000004.1"/>
</dbReference>
<reference evidence="2 3" key="2">
    <citation type="submission" date="2019-08" db="EMBL/GenBank/DDBJ databases">
        <title>Tsukamurella conjunctivitidis sp. nov., Tsukamurella assacharolytica sp. nov. and Tsukamurella sputae sp. nov. isolated from patients with conjunctivitis, bacteraemia (lymphoma) and respiratory infection (sputum) in Hong Kong.</title>
        <authorList>
            <person name="Fok K.M.N."/>
            <person name="Fong J.Y.H."/>
        </authorList>
    </citation>
    <scope>NUCLEOTIDE SEQUENCE [LARGE SCALE GENOMIC DNA]</scope>
    <source>
        <strain evidence="2 3">HKU70</strain>
    </source>
</reference>
<comment type="caution">
    <text evidence="2">The sequence shown here is derived from an EMBL/GenBank/DDBJ whole genome shotgun (WGS) entry which is preliminary data.</text>
</comment>
<gene>
    <name evidence="2" type="ORF">FK268_14770</name>
</gene>
<dbReference type="EMBL" id="VIGV01000004">
    <property type="protein sequence ID" value="TWS23537.1"/>
    <property type="molecule type" value="Genomic_DNA"/>
</dbReference>
<feature type="signal peptide" evidence="1">
    <location>
        <begin position="1"/>
        <end position="37"/>
    </location>
</feature>
<keyword evidence="1" id="KW-0732">Signal</keyword>
<proteinExistence type="predicted"/>
<evidence type="ECO:0008006" key="4">
    <source>
        <dbReference type="Google" id="ProtNLM"/>
    </source>
</evidence>
<feature type="chain" id="PRO_5022830437" description="Hemophore-related protein" evidence="1">
    <location>
        <begin position="38"/>
        <end position="128"/>
    </location>
</feature>
<dbReference type="AlphaFoldDB" id="A0A5C5RKP5"/>
<protein>
    <recommendedName>
        <fullName evidence="4">Hemophore-related protein</fullName>
    </recommendedName>
</protein>
<sequence length="128" mass="13366">MRSSFTRRNRIMTGIAGSAVAAGALLGGFAAAGAASADPGFDPANAPSCLELVNRDGSTNKALEQSDRFKNGCKPVDIYAPGMTLAQRKAFVNQESPNYARIIADLNAKFDAAGNPKSGGYPVQAWDK</sequence>
<evidence type="ECO:0000313" key="2">
    <source>
        <dbReference type="EMBL" id="TWS23537.1"/>
    </source>
</evidence>
<reference evidence="2 3" key="1">
    <citation type="submission" date="2019-06" db="EMBL/GenBank/DDBJ databases">
        <authorList>
            <person name="Teng J.L.L."/>
            <person name="Lee H.H."/>
            <person name="Lau S.K.P."/>
            <person name="Woo P.C.Y."/>
        </authorList>
    </citation>
    <scope>NUCLEOTIDE SEQUENCE [LARGE SCALE GENOMIC DNA]</scope>
    <source>
        <strain evidence="2 3">HKU70</strain>
    </source>
</reference>
<name>A0A5C5RKP5_9ACTN</name>
<evidence type="ECO:0000256" key="1">
    <source>
        <dbReference type="SAM" id="SignalP"/>
    </source>
</evidence>
<dbReference type="OrthoDB" id="4775297at2"/>
<keyword evidence="3" id="KW-1185">Reference proteome</keyword>
<evidence type="ECO:0000313" key="3">
    <source>
        <dbReference type="Proteomes" id="UP000319792"/>
    </source>
</evidence>
<dbReference type="Proteomes" id="UP000319792">
    <property type="component" value="Unassembled WGS sequence"/>
</dbReference>